<gene>
    <name evidence="3" type="ORF">ColSpa_02950</name>
</gene>
<evidence type="ECO:0000313" key="4">
    <source>
        <dbReference type="Proteomes" id="UP001055115"/>
    </source>
</evidence>
<name>A0AA37P797_9PEZI</name>
<dbReference type="GeneID" id="73323752"/>
<comment type="caution">
    <text evidence="3">The sequence shown here is derived from an EMBL/GenBank/DDBJ whole genome shotgun (WGS) entry which is preliminary data.</text>
</comment>
<dbReference type="RefSeq" id="XP_049125119.1">
    <property type="nucleotide sequence ID" value="XM_049269162.1"/>
</dbReference>
<feature type="coiled-coil region" evidence="1">
    <location>
        <begin position="119"/>
        <end position="146"/>
    </location>
</feature>
<feature type="region of interest" description="Disordered" evidence="2">
    <location>
        <begin position="182"/>
        <end position="231"/>
    </location>
</feature>
<dbReference type="AlphaFoldDB" id="A0AA37P797"/>
<dbReference type="Proteomes" id="UP001055115">
    <property type="component" value="Unassembled WGS sequence"/>
</dbReference>
<reference evidence="3 4" key="1">
    <citation type="submission" date="2022-03" db="EMBL/GenBank/DDBJ databases">
        <title>Genome data of Colletotrichum spp.</title>
        <authorList>
            <person name="Utami Y.D."/>
            <person name="Hiruma K."/>
        </authorList>
    </citation>
    <scope>NUCLEOTIDE SEQUENCE [LARGE SCALE GENOMIC DNA]</scope>
    <source>
        <strain evidence="3 4">MAFF 239500</strain>
    </source>
</reference>
<evidence type="ECO:0000313" key="3">
    <source>
        <dbReference type="EMBL" id="GKT42769.1"/>
    </source>
</evidence>
<keyword evidence="4" id="KW-1185">Reference proteome</keyword>
<feature type="compositionally biased region" description="Basic and acidic residues" evidence="2">
    <location>
        <begin position="182"/>
        <end position="200"/>
    </location>
</feature>
<accession>A0AA37P797</accession>
<feature type="compositionally biased region" description="Low complexity" evidence="2">
    <location>
        <begin position="210"/>
        <end position="222"/>
    </location>
</feature>
<proteinExistence type="predicted"/>
<keyword evidence="1" id="KW-0175">Coiled coil</keyword>
<sequence length="259" mass="29840">MGEFWCDLYRLSNLVKISFIYDAQILGRAERWHNAQEKLRTMIRDISAAQQAVEWSRNNPRLESRLAENEKRLEVVSGAFEKKKKYFYSISKTFASSLIEEDLLDEENLPEFLQRPLAKERKRREAANLRAEREAHEEILRLMRRKSPEPRKRTMWTLHELKAMWESGDIPEEARGLITFTKEKPRDVRKSASKIKKEGGDGGADTTQPTTDTDLEAAAAELYPQSAPAGHRAIDHDASPWVFMAPGLREWDLPGTSLS</sequence>
<evidence type="ECO:0000256" key="1">
    <source>
        <dbReference type="SAM" id="Coils"/>
    </source>
</evidence>
<dbReference type="EMBL" id="BQXU01000005">
    <property type="protein sequence ID" value="GKT42769.1"/>
    <property type="molecule type" value="Genomic_DNA"/>
</dbReference>
<evidence type="ECO:0000256" key="2">
    <source>
        <dbReference type="SAM" id="MobiDB-lite"/>
    </source>
</evidence>
<protein>
    <submittedName>
        <fullName evidence="3">Uncharacterized protein</fullName>
    </submittedName>
</protein>
<organism evidence="3 4">
    <name type="scientific">Colletotrichum spaethianum</name>
    <dbReference type="NCBI Taxonomy" id="700344"/>
    <lineage>
        <taxon>Eukaryota</taxon>
        <taxon>Fungi</taxon>
        <taxon>Dikarya</taxon>
        <taxon>Ascomycota</taxon>
        <taxon>Pezizomycotina</taxon>
        <taxon>Sordariomycetes</taxon>
        <taxon>Hypocreomycetidae</taxon>
        <taxon>Glomerellales</taxon>
        <taxon>Glomerellaceae</taxon>
        <taxon>Colletotrichum</taxon>
        <taxon>Colletotrichum spaethianum species complex</taxon>
    </lineage>
</organism>